<accession>A0ABN2UNQ6</accession>
<protein>
    <recommendedName>
        <fullName evidence="3">DUF4192 family protein</fullName>
    </recommendedName>
</protein>
<keyword evidence="2" id="KW-1185">Reference proteome</keyword>
<dbReference type="Pfam" id="PF13830">
    <property type="entry name" value="DUF4192"/>
    <property type="match status" value="2"/>
</dbReference>
<organism evidence="1 2">
    <name type="scientific">Agromyces tropicus</name>
    <dbReference type="NCBI Taxonomy" id="555371"/>
    <lineage>
        <taxon>Bacteria</taxon>
        <taxon>Bacillati</taxon>
        <taxon>Actinomycetota</taxon>
        <taxon>Actinomycetes</taxon>
        <taxon>Micrococcales</taxon>
        <taxon>Microbacteriaceae</taxon>
        <taxon>Agromyces</taxon>
    </lineage>
</organism>
<dbReference type="EMBL" id="BAAAPW010000004">
    <property type="protein sequence ID" value="GAA2040061.1"/>
    <property type="molecule type" value="Genomic_DNA"/>
</dbReference>
<dbReference type="Proteomes" id="UP001501196">
    <property type="component" value="Unassembled WGS sequence"/>
</dbReference>
<reference evidence="1 2" key="1">
    <citation type="journal article" date="2019" name="Int. J. Syst. Evol. Microbiol.">
        <title>The Global Catalogue of Microorganisms (GCM) 10K type strain sequencing project: providing services to taxonomists for standard genome sequencing and annotation.</title>
        <authorList>
            <consortium name="The Broad Institute Genomics Platform"/>
            <consortium name="The Broad Institute Genome Sequencing Center for Infectious Disease"/>
            <person name="Wu L."/>
            <person name="Ma J."/>
        </authorList>
    </citation>
    <scope>NUCLEOTIDE SEQUENCE [LARGE SCALE GENOMIC DNA]</scope>
    <source>
        <strain evidence="1 2">JCM 15672</strain>
    </source>
</reference>
<dbReference type="RefSeq" id="WP_344375092.1">
    <property type="nucleotide sequence ID" value="NZ_BAAAPW010000004.1"/>
</dbReference>
<evidence type="ECO:0008006" key="3">
    <source>
        <dbReference type="Google" id="ProtNLM"/>
    </source>
</evidence>
<name>A0ABN2UNQ6_9MICO</name>
<gene>
    <name evidence="1" type="ORF">GCM10009819_26770</name>
</gene>
<evidence type="ECO:0000313" key="2">
    <source>
        <dbReference type="Proteomes" id="UP001501196"/>
    </source>
</evidence>
<comment type="caution">
    <text evidence="1">The sequence shown here is derived from an EMBL/GenBank/DDBJ whole genome shotgun (WGS) entry which is preliminary data.</text>
</comment>
<dbReference type="InterPro" id="IPR025447">
    <property type="entry name" value="DUF4192"/>
</dbReference>
<evidence type="ECO:0000313" key="1">
    <source>
        <dbReference type="EMBL" id="GAA2040061.1"/>
    </source>
</evidence>
<sequence>MTATIRAETAHDFLALVPHLVGYRPARSLVCVAFEGARTVGVVRHDLPDAATIDATAGAILGTLCRMPRVDAAVVVAYVDESFGGGGVPVRGVIEAIAHRLETAGFAVRDALCVAADGWGSLLDASLPPGGRRMELIEGSRAARRARKETGRPPATTAADLVVLPEPRADLAEPIRGVLDGLDGTSRDDGALEDRVGEALDAIEAAVGAAADPLVLVERVAAGDARSPEELGWLLHLSAQPPIRDAMMLQAAFGPLIGELALDAAAEPETAGVGSPAHDVAPDRAGAEPVDDVLARLLLGRSCTRPDPGRVHRSLEVVTLAIGNAPAGRRSGALCIAAWLAWALGRGSAAGALVDLARAETPEHTMAALLERFLGTGALPDWAFTEPDAAGAGAGGRPAAGARR</sequence>
<proteinExistence type="predicted"/>